<dbReference type="VEuPathDB" id="TrichDB:TRFO_13100"/>
<evidence type="ECO:0000313" key="2">
    <source>
        <dbReference type="Proteomes" id="UP000179807"/>
    </source>
</evidence>
<gene>
    <name evidence="1" type="ORF">TRFO_13100</name>
</gene>
<keyword evidence="2" id="KW-1185">Reference proteome</keyword>
<dbReference type="EMBL" id="MLAK01000100">
    <property type="protein sequence ID" value="OHT16523.1"/>
    <property type="molecule type" value="Genomic_DNA"/>
</dbReference>
<dbReference type="SUPFAM" id="SSF48371">
    <property type="entry name" value="ARM repeat"/>
    <property type="match status" value="1"/>
</dbReference>
<organism evidence="1 2">
    <name type="scientific">Tritrichomonas foetus</name>
    <dbReference type="NCBI Taxonomy" id="1144522"/>
    <lineage>
        <taxon>Eukaryota</taxon>
        <taxon>Metamonada</taxon>
        <taxon>Parabasalia</taxon>
        <taxon>Tritrichomonadida</taxon>
        <taxon>Tritrichomonadidae</taxon>
        <taxon>Tritrichomonas</taxon>
    </lineage>
</organism>
<dbReference type="GeneID" id="94831741"/>
<dbReference type="InterPro" id="IPR016024">
    <property type="entry name" value="ARM-type_fold"/>
</dbReference>
<evidence type="ECO:0000313" key="1">
    <source>
        <dbReference type="EMBL" id="OHT16523.1"/>
    </source>
</evidence>
<reference evidence="1" key="1">
    <citation type="submission" date="2016-10" db="EMBL/GenBank/DDBJ databases">
        <authorList>
            <person name="Benchimol M."/>
            <person name="Almeida L.G."/>
            <person name="Vasconcelos A.T."/>
            <person name="Perreira-Neves A."/>
            <person name="Rosa I.A."/>
            <person name="Tasca T."/>
            <person name="Bogo M.R."/>
            <person name="de Souza W."/>
        </authorList>
    </citation>
    <scope>NUCLEOTIDE SEQUENCE [LARGE SCALE GENOMIC DNA]</scope>
    <source>
        <strain evidence="1">K</strain>
    </source>
</reference>
<protein>
    <submittedName>
        <fullName evidence="1">Uncharacterized protein</fullName>
    </submittedName>
</protein>
<dbReference type="Proteomes" id="UP000179807">
    <property type="component" value="Unassembled WGS sequence"/>
</dbReference>
<dbReference type="AlphaFoldDB" id="A0A1J4KZ40"/>
<proteinExistence type="predicted"/>
<sequence length="519" mass="58338">MCIGRCSIRIRSAIESNKKDEIIDAISALCDLIPEKDFPRGIPTFVTENVPQMLFSILCSDDQLLSKAAFSAILKLIEIIEICQFFATPEYCKYVMDMLNAKIALISCVSTYDQISTEIPKIDEIATRNLLYILQKFLKYGTEFQATQNFLVKLDITPKMDSSPQLQLGPNLNPTSNESEAYLDDNPDSDIFSEMSISEDKPENDCICDFLLQHSLLDSISILVTRSHNSSLVDLCFDTLEALCCHFLRTDDASIVLNIISSYRPIPRASILNKILRLFLFMFSTRSLANRRVFSRFEELGFLELTQSALGGRVDEPSTFHACLVAAHIYENFPDCNYQFHMRRLLELSCSSDFTSPISEKVATAAAQALAFQLQANPPLARNILKTPKIYQSLLTAAAKRSIRAKISLTDILAYIAKFTNVKIFPTLLSELDVGGERMNIFTFASDICGISPGATKKALRLLLALFERGTELGMHKHCQAKFLRAFEDNFFVNCDVFSDDETAADFEALKEYLSHGQF</sequence>
<accession>A0A1J4KZ40</accession>
<dbReference type="RefSeq" id="XP_068369659.1">
    <property type="nucleotide sequence ID" value="XM_068497037.1"/>
</dbReference>
<name>A0A1J4KZ40_9EUKA</name>
<comment type="caution">
    <text evidence="1">The sequence shown here is derived from an EMBL/GenBank/DDBJ whole genome shotgun (WGS) entry which is preliminary data.</text>
</comment>